<dbReference type="EMBL" id="SLZZ01000016">
    <property type="protein sequence ID" value="TCS77552.1"/>
    <property type="molecule type" value="Genomic_DNA"/>
</dbReference>
<evidence type="ECO:0000313" key="9">
    <source>
        <dbReference type="EMBL" id="TCS77552.1"/>
    </source>
</evidence>
<keyword evidence="6" id="KW-0804">Transcription</keyword>
<dbReference type="InterPro" id="IPR043135">
    <property type="entry name" value="Fur_C"/>
</dbReference>
<comment type="similarity">
    <text evidence="1">Belongs to the Fur family.</text>
</comment>
<evidence type="ECO:0000256" key="4">
    <source>
        <dbReference type="ARBA" id="ARBA00023015"/>
    </source>
</evidence>
<keyword evidence="10" id="KW-1185">Reference proteome</keyword>
<evidence type="ECO:0000256" key="1">
    <source>
        <dbReference type="ARBA" id="ARBA00007957"/>
    </source>
</evidence>
<feature type="binding site" evidence="7">
    <location>
        <position position="121"/>
    </location>
    <ligand>
        <name>Zn(2+)</name>
        <dbReference type="ChEBI" id="CHEBI:29105"/>
    </ligand>
</feature>
<feature type="binding site" evidence="7">
    <location>
        <position position="81"/>
    </location>
    <ligand>
        <name>Zn(2+)</name>
        <dbReference type="ChEBI" id="CHEBI:29105"/>
    </ligand>
</feature>
<evidence type="ECO:0000256" key="3">
    <source>
        <dbReference type="ARBA" id="ARBA00022833"/>
    </source>
</evidence>
<keyword evidence="4" id="KW-0805">Transcription regulation</keyword>
<keyword evidence="7" id="KW-0479">Metal-binding</keyword>
<dbReference type="InterPro" id="IPR002481">
    <property type="entry name" value="FUR"/>
</dbReference>
<dbReference type="CDD" id="cd07153">
    <property type="entry name" value="Fur_like"/>
    <property type="match status" value="1"/>
</dbReference>
<keyword evidence="8" id="KW-0408">Iron</keyword>
<keyword evidence="3 7" id="KW-0862">Zinc</keyword>
<dbReference type="Pfam" id="PF01475">
    <property type="entry name" value="FUR"/>
    <property type="match status" value="1"/>
</dbReference>
<evidence type="ECO:0000313" key="10">
    <source>
        <dbReference type="Proteomes" id="UP000295726"/>
    </source>
</evidence>
<dbReference type="RefSeq" id="WP_132382037.1">
    <property type="nucleotide sequence ID" value="NZ_DAIQXH010000176.1"/>
</dbReference>
<dbReference type="InterPro" id="IPR036388">
    <property type="entry name" value="WH-like_DNA-bd_sf"/>
</dbReference>
<comment type="cofactor">
    <cofactor evidence="7">
        <name>Zn(2+)</name>
        <dbReference type="ChEBI" id="CHEBI:29105"/>
    </cofactor>
    <text evidence="7">Binds 1 zinc ion per subunit.</text>
</comment>
<protein>
    <submittedName>
        <fullName evidence="9">Fur family ferric uptake transcriptional regulator/Fur family peroxide stress response transcriptional regulator</fullName>
    </submittedName>
</protein>
<dbReference type="PANTHER" id="PTHR33202">
    <property type="entry name" value="ZINC UPTAKE REGULATION PROTEIN"/>
    <property type="match status" value="1"/>
</dbReference>
<reference evidence="9 10" key="1">
    <citation type="submission" date="2019-03" db="EMBL/GenBank/DDBJ databases">
        <title>Genomic Encyclopedia of Type Strains, Phase IV (KMG-IV): sequencing the most valuable type-strain genomes for metagenomic binning, comparative biology and taxonomic classification.</title>
        <authorList>
            <person name="Goeker M."/>
        </authorList>
    </citation>
    <scope>NUCLEOTIDE SEQUENCE [LARGE SCALE GENOMIC DNA]</scope>
    <source>
        <strain evidence="9 10">DSM 29489</strain>
    </source>
</reference>
<dbReference type="Proteomes" id="UP000295726">
    <property type="component" value="Unassembled WGS sequence"/>
</dbReference>
<sequence length="128" mass="15026">MIKRKTIQYDLVLEAVKKLQCHATADEIYNELIKEHPNISKGTVYRNLQRLCEMGEIRKREIPGEPERFDHICSDHYHARCIKCGHVFDVDMEYITDMEKSIKNTHGFVFTGHDIVFKGICQECKNKL</sequence>
<accession>A0A4V6NYU5</accession>
<evidence type="ECO:0000256" key="2">
    <source>
        <dbReference type="ARBA" id="ARBA00022491"/>
    </source>
</evidence>
<dbReference type="GO" id="GO:1900376">
    <property type="term" value="P:regulation of secondary metabolite biosynthetic process"/>
    <property type="evidence" value="ECO:0007669"/>
    <property type="project" value="TreeGrafter"/>
</dbReference>
<dbReference type="AlphaFoldDB" id="A0A4V6NYU5"/>
<feature type="binding site" evidence="7">
    <location>
        <position position="124"/>
    </location>
    <ligand>
        <name>Zn(2+)</name>
        <dbReference type="ChEBI" id="CHEBI:29105"/>
    </ligand>
</feature>
<evidence type="ECO:0000256" key="5">
    <source>
        <dbReference type="ARBA" id="ARBA00023125"/>
    </source>
</evidence>
<name>A0A4V6NYU5_9FIRM</name>
<dbReference type="InterPro" id="IPR036390">
    <property type="entry name" value="WH_DNA-bd_sf"/>
</dbReference>
<dbReference type="SUPFAM" id="SSF46785">
    <property type="entry name" value="Winged helix' DNA-binding domain"/>
    <property type="match status" value="1"/>
</dbReference>
<keyword evidence="2" id="KW-0678">Repressor</keyword>
<evidence type="ECO:0000256" key="8">
    <source>
        <dbReference type="PIRSR" id="PIRSR602481-2"/>
    </source>
</evidence>
<dbReference type="GO" id="GO:0045892">
    <property type="term" value="P:negative regulation of DNA-templated transcription"/>
    <property type="evidence" value="ECO:0007669"/>
    <property type="project" value="TreeGrafter"/>
</dbReference>
<evidence type="ECO:0000256" key="7">
    <source>
        <dbReference type="PIRSR" id="PIRSR602481-1"/>
    </source>
</evidence>
<dbReference type="OrthoDB" id="8659436at2"/>
<dbReference type="PANTHER" id="PTHR33202:SF7">
    <property type="entry name" value="FERRIC UPTAKE REGULATION PROTEIN"/>
    <property type="match status" value="1"/>
</dbReference>
<dbReference type="Gene3D" id="1.10.10.10">
    <property type="entry name" value="Winged helix-like DNA-binding domain superfamily/Winged helix DNA-binding domain"/>
    <property type="match status" value="1"/>
</dbReference>
<feature type="binding site" evidence="8">
    <location>
        <position position="113"/>
    </location>
    <ligand>
        <name>Fe cation</name>
        <dbReference type="ChEBI" id="CHEBI:24875"/>
    </ligand>
</feature>
<gene>
    <name evidence="9" type="ORF">EDD59_11633</name>
</gene>
<proteinExistence type="inferred from homology"/>
<organism evidence="9 10">
    <name type="scientific">Muricomes intestini</name>
    <dbReference type="NCBI Taxonomy" id="1796634"/>
    <lineage>
        <taxon>Bacteria</taxon>
        <taxon>Bacillati</taxon>
        <taxon>Bacillota</taxon>
        <taxon>Clostridia</taxon>
        <taxon>Lachnospirales</taxon>
        <taxon>Lachnospiraceae</taxon>
        <taxon>Muricomes</taxon>
    </lineage>
</organism>
<keyword evidence="5" id="KW-0238">DNA-binding</keyword>
<dbReference type="GO" id="GO:0003700">
    <property type="term" value="F:DNA-binding transcription factor activity"/>
    <property type="evidence" value="ECO:0007669"/>
    <property type="project" value="InterPro"/>
</dbReference>
<feature type="binding site" evidence="7">
    <location>
        <position position="84"/>
    </location>
    <ligand>
        <name>Zn(2+)</name>
        <dbReference type="ChEBI" id="CHEBI:29105"/>
    </ligand>
</feature>
<dbReference type="GO" id="GO:0000976">
    <property type="term" value="F:transcription cis-regulatory region binding"/>
    <property type="evidence" value="ECO:0007669"/>
    <property type="project" value="TreeGrafter"/>
</dbReference>
<evidence type="ECO:0000256" key="6">
    <source>
        <dbReference type="ARBA" id="ARBA00023163"/>
    </source>
</evidence>
<dbReference type="GO" id="GO:0008270">
    <property type="term" value="F:zinc ion binding"/>
    <property type="evidence" value="ECO:0007669"/>
    <property type="project" value="TreeGrafter"/>
</dbReference>
<dbReference type="Gene3D" id="3.30.1490.190">
    <property type="match status" value="1"/>
</dbReference>
<comment type="cofactor">
    <cofactor evidence="8">
        <name>Mn(2+)</name>
        <dbReference type="ChEBI" id="CHEBI:29035"/>
    </cofactor>
    <cofactor evidence="8">
        <name>Fe(2+)</name>
        <dbReference type="ChEBI" id="CHEBI:29033"/>
    </cofactor>
    <text evidence="8">Binds 1 Mn(2+) or Fe(2+) ion per subunit.</text>
</comment>
<comment type="caution">
    <text evidence="9">The sequence shown here is derived from an EMBL/GenBank/DDBJ whole genome shotgun (WGS) entry which is preliminary data.</text>
</comment>